<evidence type="ECO:0000313" key="2">
    <source>
        <dbReference type="Proteomes" id="UP000603453"/>
    </source>
</evidence>
<sequence>MYDLSIRMELSYQLQQREAACIAHNKERTKVLSWGSKARESQRLESNSSDIVYMDNFMNELYRVYPKYKVDKNDRDVLNVLQSVTDYILHLVNDIKTEHFVTEEHENANVFKFHYVFIVPTEWEYSIREDMLRPMFITSGLISETDHPNRLLFFTKLQSILQLIQHPKFQISNRIKKSTQYLMCGIVQAEDSLRLNLDAFEFKDSVADSSTHSTLDSRVSKSEILIIDNEQVTRNLNVLLEGKGFLVDEAAVLQETIQLLLRHFPITKIIKQQPEKEDIEEFPFKKINGIESLRLNNMQLKLVKSITTTEFYEAAFAPIVTNIENSIRSVFSNDFRKIRSLIILKEVIFKRRVVAPSLFEWVIIFLEKIGEQFNYKVLPIKDDRLFLKLRPTNVIEGAGRKLLEKIKIADSILAPKLIRRNTLNDEMSLAAIFSDIYPSTIVTINISLETNLLSCIHIGEKTYVTINNNCSLQPLKNFFIKSDPPTLRVLESTVVFLDKNFGDALNYFSQYDRQFVKEEAALSVKTSTTKNRIDHPNKNSLIKYISEYIKTRPCKEKTGKPRDFFSVKKNKLMAEIQLHLNQNPTQYENAT</sequence>
<protein>
    <submittedName>
        <fullName evidence="1">Uncharacterized protein</fullName>
    </submittedName>
</protein>
<dbReference type="AlphaFoldDB" id="A0A8H7V041"/>
<comment type="caution">
    <text evidence="1">The sequence shown here is derived from an EMBL/GenBank/DDBJ whole genome shotgun (WGS) entry which is preliminary data.</text>
</comment>
<keyword evidence="2" id="KW-1185">Reference proteome</keyword>
<gene>
    <name evidence="1" type="ORF">INT47_009020</name>
</gene>
<evidence type="ECO:0000313" key="1">
    <source>
        <dbReference type="EMBL" id="KAG2198443.1"/>
    </source>
</evidence>
<accession>A0A8H7V041</accession>
<reference evidence="1" key="1">
    <citation type="submission" date="2020-12" db="EMBL/GenBank/DDBJ databases">
        <title>Metabolic potential, ecology and presence of endohyphal bacteria is reflected in genomic diversity of Mucoromycotina.</title>
        <authorList>
            <person name="Muszewska A."/>
            <person name="Okrasinska A."/>
            <person name="Steczkiewicz K."/>
            <person name="Drgas O."/>
            <person name="Orlowska M."/>
            <person name="Perlinska-Lenart U."/>
            <person name="Aleksandrzak-Piekarczyk T."/>
            <person name="Szatraj K."/>
            <person name="Zielenkiewicz U."/>
            <person name="Pilsyk S."/>
            <person name="Malc E."/>
            <person name="Mieczkowski P."/>
            <person name="Kruszewska J.S."/>
            <person name="Biernat P."/>
            <person name="Pawlowska J."/>
        </authorList>
    </citation>
    <scope>NUCLEOTIDE SEQUENCE</scope>
    <source>
        <strain evidence="1">WA0000017839</strain>
    </source>
</reference>
<name>A0A8H7V041_9FUNG</name>
<organism evidence="1 2">
    <name type="scientific">Mucor saturninus</name>
    <dbReference type="NCBI Taxonomy" id="64648"/>
    <lineage>
        <taxon>Eukaryota</taxon>
        <taxon>Fungi</taxon>
        <taxon>Fungi incertae sedis</taxon>
        <taxon>Mucoromycota</taxon>
        <taxon>Mucoromycotina</taxon>
        <taxon>Mucoromycetes</taxon>
        <taxon>Mucorales</taxon>
        <taxon>Mucorineae</taxon>
        <taxon>Mucoraceae</taxon>
        <taxon>Mucor</taxon>
    </lineage>
</organism>
<dbReference type="Proteomes" id="UP000603453">
    <property type="component" value="Unassembled WGS sequence"/>
</dbReference>
<dbReference type="EMBL" id="JAEPRD010000111">
    <property type="protein sequence ID" value="KAG2198443.1"/>
    <property type="molecule type" value="Genomic_DNA"/>
</dbReference>
<dbReference type="OrthoDB" id="2282815at2759"/>
<proteinExistence type="predicted"/>